<sequence length="139" mass="16245">MARLAKVGAARSSDSQAIRPFLATSLIISTRKIKKKPKQTNLIFIFITLNWRKKLLNIKIEFKLYRQIIKEYLVILSNAKILENLLDVKVNQVCKETGKKKVFLEFYFNFIKFDADFQVNDLINSYLIPINTNWITNTS</sequence>
<accession>A0A3M7PTX9</accession>
<keyword evidence="2" id="KW-1185">Reference proteome</keyword>
<proteinExistence type="predicted"/>
<dbReference type="AlphaFoldDB" id="A0A3M7PTX9"/>
<comment type="caution">
    <text evidence="1">The sequence shown here is derived from an EMBL/GenBank/DDBJ whole genome shotgun (WGS) entry which is preliminary data.</text>
</comment>
<gene>
    <name evidence="1" type="ORF">BpHYR1_053068</name>
</gene>
<organism evidence="1 2">
    <name type="scientific">Brachionus plicatilis</name>
    <name type="common">Marine rotifer</name>
    <name type="synonym">Brachionus muelleri</name>
    <dbReference type="NCBI Taxonomy" id="10195"/>
    <lineage>
        <taxon>Eukaryota</taxon>
        <taxon>Metazoa</taxon>
        <taxon>Spiralia</taxon>
        <taxon>Gnathifera</taxon>
        <taxon>Rotifera</taxon>
        <taxon>Eurotatoria</taxon>
        <taxon>Monogononta</taxon>
        <taxon>Pseudotrocha</taxon>
        <taxon>Ploima</taxon>
        <taxon>Brachionidae</taxon>
        <taxon>Brachionus</taxon>
    </lineage>
</organism>
<reference evidence="1 2" key="1">
    <citation type="journal article" date="2018" name="Sci. Rep.">
        <title>Genomic signatures of local adaptation to the degree of environmental predictability in rotifers.</title>
        <authorList>
            <person name="Franch-Gras L."/>
            <person name="Hahn C."/>
            <person name="Garcia-Roger E.M."/>
            <person name="Carmona M.J."/>
            <person name="Serra M."/>
            <person name="Gomez A."/>
        </authorList>
    </citation>
    <scope>NUCLEOTIDE SEQUENCE [LARGE SCALE GENOMIC DNA]</scope>
    <source>
        <strain evidence="1">HYR1</strain>
    </source>
</reference>
<evidence type="ECO:0000313" key="2">
    <source>
        <dbReference type="Proteomes" id="UP000276133"/>
    </source>
</evidence>
<dbReference type="EMBL" id="REGN01009042">
    <property type="protein sequence ID" value="RNA02118.1"/>
    <property type="molecule type" value="Genomic_DNA"/>
</dbReference>
<evidence type="ECO:0000313" key="1">
    <source>
        <dbReference type="EMBL" id="RNA02118.1"/>
    </source>
</evidence>
<name>A0A3M7PTX9_BRAPC</name>
<dbReference type="Proteomes" id="UP000276133">
    <property type="component" value="Unassembled WGS sequence"/>
</dbReference>
<protein>
    <submittedName>
        <fullName evidence="1">Uncharacterized protein</fullName>
    </submittedName>
</protein>